<dbReference type="GeneID" id="91403034"/>
<accession>A0A1Y2NX94</accession>
<dbReference type="Proteomes" id="UP000731519">
    <property type="component" value="Unassembled WGS sequence"/>
</dbReference>
<dbReference type="RefSeq" id="WP_031129071.1">
    <property type="nucleotide sequence ID" value="NZ_ASYR01000016.1"/>
</dbReference>
<dbReference type="EMBL" id="ASYR01000016">
    <property type="protein sequence ID" value="KAF0649204.1"/>
    <property type="molecule type" value="Genomic_DNA"/>
</dbReference>
<name>A0A1Y2NX94_STRFR</name>
<dbReference type="Proteomes" id="UP000194318">
    <property type="component" value="Unassembled WGS sequence"/>
</dbReference>
<organism evidence="2 3">
    <name type="scientific">Streptomyces fradiae ATCC 10745 = DSM 40063</name>
    <dbReference type="NCBI Taxonomy" id="1319510"/>
    <lineage>
        <taxon>Bacteria</taxon>
        <taxon>Bacillati</taxon>
        <taxon>Actinomycetota</taxon>
        <taxon>Actinomycetes</taxon>
        <taxon>Kitasatosporales</taxon>
        <taxon>Streptomycetaceae</taxon>
        <taxon>Streptomyces</taxon>
    </lineage>
</organism>
<dbReference type="EMBL" id="MIFZ01000217">
    <property type="protein sequence ID" value="OSY51831.1"/>
    <property type="molecule type" value="Genomic_DNA"/>
</dbReference>
<gene>
    <name evidence="2" type="ORF">BG846_02505</name>
    <name evidence="1" type="ORF">K701_13935</name>
</gene>
<proteinExistence type="predicted"/>
<evidence type="ECO:0000313" key="3">
    <source>
        <dbReference type="Proteomes" id="UP000194318"/>
    </source>
</evidence>
<evidence type="ECO:0000313" key="2">
    <source>
        <dbReference type="EMBL" id="OSY51831.1"/>
    </source>
</evidence>
<keyword evidence="4" id="KW-1185">Reference proteome</keyword>
<evidence type="ECO:0000313" key="1">
    <source>
        <dbReference type="EMBL" id="KAF0649204.1"/>
    </source>
</evidence>
<reference evidence="2 3" key="2">
    <citation type="submission" date="2016-09" db="EMBL/GenBank/DDBJ databases">
        <title>Streptomyces fradiae DSM40063, a candidate organism with high potential of specific P450 cytochromes.</title>
        <authorList>
            <person name="Grumaz C."/>
            <person name="Vainshtein Y."/>
            <person name="Kirstahler P."/>
            <person name="Sohn K."/>
        </authorList>
    </citation>
    <scope>NUCLEOTIDE SEQUENCE [LARGE SCALE GENOMIC DNA]</scope>
    <source>
        <strain evidence="2 3">DSM 40063</strain>
    </source>
</reference>
<comment type="caution">
    <text evidence="2">The sequence shown here is derived from an EMBL/GenBank/DDBJ whole genome shotgun (WGS) entry which is preliminary data.</text>
</comment>
<dbReference type="AlphaFoldDB" id="A0A1Y2NX94"/>
<reference evidence="1 4" key="1">
    <citation type="submission" date="2013-05" db="EMBL/GenBank/DDBJ databases">
        <title>Genome Sequence of Streptomyces fradiae.</title>
        <authorList>
            <person name="Kirby R."/>
        </authorList>
    </citation>
    <scope>NUCLEOTIDE SEQUENCE [LARGE SCALE GENOMIC DNA]</scope>
    <source>
        <strain evidence="1 4">ATCC 10745</strain>
    </source>
</reference>
<sequence length="184" mass="19585">MPADDYLADPAELAVLVGAPADDPRLLLQLRNASRRFRGAVGHRVTLVEDDTVVLDGTGRSSLLLPVWPTTAVTSVTLDGVLLAEGADYEWSPSGVLRRAGGGRWPDRLRCATVVYSHGWAVVPEDIAEAVLDKAAAMYKIPIGVASKAVGGQSVTYGAQQAIGVTDQWDKAVQRHKVRTSGDL</sequence>
<evidence type="ECO:0000313" key="4">
    <source>
        <dbReference type="Proteomes" id="UP000731519"/>
    </source>
</evidence>
<evidence type="ECO:0008006" key="5">
    <source>
        <dbReference type="Google" id="ProtNLM"/>
    </source>
</evidence>
<protein>
    <recommendedName>
        <fullName evidence="5">Mobile element protein</fullName>
    </recommendedName>
</protein>